<protein>
    <recommendedName>
        <fullName evidence="1">Dit-like phage tail protein N-terminal domain-containing protein</fullName>
    </recommendedName>
</protein>
<sequence>SHEGYLTRYPIANGADIADHFDRMPDKFTISGVISDFPVIPGILGSFASITESIASKINKEEFRSTRAYNAMLNILNEPEIITLQTGMFVRDDILLTKFNVNRTLRTEGSLDVSLTFEQIRISDVETGSVESSVVNPADGQPPKANNITDTIDANAQDIVTDTLNPKTGFFEFTIWFFDLFTGGPTS</sequence>
<dbReference type="InterPro" id="IPR048494">
    <property type="entry name" value="Dit-like_N"/>
</dbReference>
<dbReference type="EMBL" id="BARS01005563">
    <property type="protein sequence ID" value="GAF75343.1"/>
    <property type="molecule type" value="Genomic_DNA"/>
</dbReference>
<feature type="non-terminal residue" evidence="2">
    <location>
        <position position="1"/>
    </location>
</feature>
<gene>
    <name evidence="2" type="ORF">S01H1_10921</name>
</gene>
<dbReference type="Pfam" id="PF21821">
    <property type="entry name" value="Dit_like"/>
    <property type="match status" value="1"/>
</dbReference>
<accession>X0S2M5</accession>
<evidence type="ECO:0000259" key="1">
    <source>
        <dbReference type="Pfam" id="PF21821"/>
    </source>
</evidence>
<proteinExistence type="predicted"/>
<name>X0S2M5_9ZZZZ</name>
<comment type="caution">
    <text evidence="2">The sequence shown here is derived from an EMBL/GenBank/DDBJ whole genome shotgun (WGS) entry which is preliminary data.</text>
</comment>
<evidence type="ECO:0000313" key="2">
    <source>
        <dbReference type="EMBL" id="GAF75343.1"/>
    </source>
</evidence>
<organism evidence="2">
    <name type="scientific">marine sediment metagenome</name>
    <dbReference type="NCBI Taxonomy" id="412755"/>
    <lineage>
        <taxon>unclassified sequences</taxon>
        <taxon>metagenomes</taxon>
        <taxon>ecological metagenomes</taxon>
    </lineage>
</organism>
<feature type="domain" description="Dit-like phage tail protein N-terminal" evidence="1">
    <location>
        <begin position="6"/>
        <end position="130"/>
    </location>
</feature>
<dbReference type="AlphaFoldDB" id="X0S2M5"/>
<reference evidence="2" key="1">
    <citation type="journal article" date="2014" name="Front. Microbiol.">
        <title>High frequency of phylogenetically diverse reductive dehalogenase-homologous genes in deep subseafloor sedimentary metagenomes.</title>
        <authorList>
            <person name="Kawai M."/>
            <person name="Futagami T."/>
            <person name="Toyoda A."/>
            <person name="Takaki Y."/>
            <person name="Nishi S."/>
            <person name="Hori S."/>
            <person name="Arai W."/>
            <person name="Tsubouchi T."/>
            <person name="Morono Y."/>
            <person name="Uchiyama I."/>
            <person name="Ito T."/>
            <person name="Fujiyama A."/>
            <person name="Inagaki F."/>
            <person name="Takami H."/>
        </authorList>
    </citation>
    <scope>NUCLEOTIDE SEQUENCE</scope>
    <source>
        <strain evidence="2">Expedition CK06-06</strain>
    </source>
</reference>